<evidence type="ECO:0000313" key="2">
    <source>
        <dbReference type="EMBL" id="CUS55751.1"/>
    </source>
</evidence>
<dbReference type="Pfam" id="PF04964">
    <property type="entry name" value="Flp_Fap"/>
    <property type="match status" value="1"/>
</dbReference>
<evidence type="ECO:0008006" key="3">
    <source>
        <dbReference type="Google" id="ProtNLM"/>
    </source>
</evidence>
<dbReference type="AlphaFoldDB" id="A0A160TXS5"/>
<dbReference type="EMBL" id="CZQD01000009">
    <property type="protein sequence ID" value="CUS55751.1"/>
    <property type="molecule type" value="Genomic_DNA"/>
</dbReference>
<keyword evidence="1" id="KW-1133">Transmembrane helix</keyword>
<keyword evidence="1" id="KW-0472">Membrane</keyword>
<organism evidence="2">
    <name type="scientific">hydrothermal vent metagenome</name>
    <dbReference type="NCBI Taxonomy" id="652676"/>
    <lineage>
        <taxon>unclassified sequences</taxon>
        <taxon>metagenomes</taxon>
        <taxon>ecological metagenomes</taxon>
    </lineage>
</organism>
<evidence type="ECO:0000256" key="1">
    <source>
        <dbReference type="SAM" id="Phobius"/>
    </source>
</evidence>
<accession>A0A160TXS5</accession>
<name>A0A160TXS5_9ZZZZ</name>
<gene>
    <name evidence="2" type="ORF">MGWOODY_Hyp314</name>
</gene>
<reference evidence="2" key="1">
    <citation type="submission" date="2015-10" db="EMBL/GenBank/DDBJ databases">
        <authorList>
            <person name="Gilbert D.G."/>
        </authorList>
    </citation>
    <scope>NUCLEOTIDE SEQUENCE</scope>
</reference>
<keyword evidence="1" id="KW-0812">Transmembrane</keyword>
<dbReference type="InterPro" id="IPR007047">
    <property type="entry name" value="Flp_Fap"/>
</dbReference>
<protein>
    <recommendedName>
        <fullName evidence="3">Flp pilus assembly protein, pilin Flp</fullName>
    </recommendedName>
</protein>
<proteinExistence type="predicted"/>
<feature type="transmembrane region" description="Helical" evidence="1">
    <location>
        <begin position="21"/>
        <end position="45"/>
    </location>
</feature>
<sequence>MMASNTMIRRFLRDDTGATAVEYGLLVGLIAVAIMGGLVAVATSINQTFTTVETEMS</sequence>